<sequence>MGGLIDVKWAIEQRTYCGDVCNAQGALAQIGVTATAFFTTAISIQTCVSLVTWGYVILIGVVGWLVNPDFYVPDPLWCWIRPKYRLESLFGQYIPLWVCGFGNVLIYIPLYLFSRGNLDLEGGGDGRIRWKWYRRALNDPEREELRSQAWKMLLYPSAYTLQILGTSIVRWMSYINPSLIDLELPELAGMAAASLLFRWVLRLSGFINVLLILTTRPNVLLFGSRGVLPVGDPRAMHNEEFQQHESNTIAEMDDVSMSDLNHKLGSRRSPGSRD</sequence>
<comment type="subcellular location">
    <subcellularLocation>
        <location evidence="1">Membrane</location>
        <topology evidence="1">Multi-pass membrane protein</topology>
    </subcellularLocation>
</comment>
<proteinExistence type="predicted"/>
<keyword evidence="2 5" id="KW-0812">Transmembrane</keyword>
<protein>
    <submittedName>
        <fullName evidence="6">Uncharacterized protein</fullName>
    </submittedName>
</protein>
<comment type="caution">
    <text evidence="6">The sequence shown here is derived from an EMBL/GenBank/DDBJ whole genome shotgun (WGS) entry which is preliminary data.</text>
</comment>
<dbReference type="PANTHER" id="PTHR23112:SF37">
    <property type="entry name" value="G PROTEIN-COUPLED RECEPTOR GPR1"/>
    <property type="match status" value="1"/>
</dbReference>
<dbReference type="EMBL" id="SSOP01000002">
    <property type="protein sequence ID" value="KAB5596250.1"/>
    <property type="molecule type" value="Genomic_DNA"/>
</dbReference>
<keyword evidence="7" id="KW-1185">Reference proteome</keyword>
<dbReference type="PANTHER" id="PTHR23112">
    <property type="entry name" value="G PROTEIN-COUPLED RECEPTOR 157-RELATED"/>
    <property type="match status" value="1"/>
</dbReference>
<evidence type="ECO:0000256" key="2">
    <source>
        <dbReference type="ARBA" id="ARBA00022692"/>
    </source>
</evidence>
<evidence type="ECO:0000313" key="6">
    <source>
        <dbReference type="EMBL" id="KAB5596250.1"/>
    </source>
</evidence>
<organism evidence="6 7">
    <name type="scientific">Ceratobasidium theobromae</name>
    <dbReference type="NCBI Taxonomy" id="1582974"/>
    <lineage>
        <taxon>Eukaryota</taxon>
        <taxon>Fungi</taxon>
        <taxon>Dikarya</taxon>
        <taxon>Basidiomycota</taxon>
        <taxon>Agaricomycotina</taxon>
        <taxon>Agaricomycetes</taxon>
        <taxon>Cantharellales</taxon>
        <taxon>Ceratobasidiaceae</taxon>
        <taxon>Ceratobasidium</taxon>
    </lineage>
</organism>
<gene>
    <name evidence="6" type="ORF">CTheo_235</name>
</gene>
<keyword evidence="4 5" id="KW-0472">Membrane</keyword>
<feature type="transmembrane region" description="Helical" evidence="5">
    <location>
        <begin position="47"/>
        <end position="66"/>
    </location>
</feature>
<accession>A0A5N5QWX4</accession>
<evidence type="ECO:0000256" key="5">
    <source>
        <dbReference type="SAM" id="Phobius"/>
    </source>
</evidence>
<evidence type="ECO:0000313" key="7">
    <source>
        <dbReference type="Proteomes" id="UP000383932"/>
    </source>
</evidence>
<name>A0A5N5QWX4_9AGAM</name>
<evidence type="ECO:0000256" key="3">
    <source>
        <dbReference type="ARBA" id="ARBA00022989"/>
    </source>
</evidence>
<dbReference type="GO" id="GO:0004930">
    <property type="term" value="F:G protein-coupled receptor activity"/>
    <property type="evidence" value="ECO:0007669"/>
    <property type="project" value="TreeGrafter"/>
</dbReference>
<evidence type="ECO:0000256" key="4">
    <source>
        <dbReference type="ARBA" id="ARBA00023136"/>
    </source>
</evidence>
<dbReference type="OrthoDB" id="100006at2759"/>
<dbReference type="Proteomes" id="UP000383932">
    <property type="component" value="Unassembled WGS sequence"/>
</dbReference>
<dbReference type="AlphaFoldDB" id="A0A5N5QWX4"/>
<dbReference type="GO" id="GO:0007189">
    <property type="term" value="P:adenylate cyclase-activating G protein-coupled receptor signaling pathway"/>
    <property type="evidence" value="ECO:0007669"/>
    <property type="project" value="TreeGrafter"/>
</dbReference>
<dbReference type="GO" id="GO:0005886">
    <property type="term" value="C:plasma membrane"/>
    <property type="evidence" value="ECO:0007669"/>
    <property type="project" value="TreeGrafter"/>
</dbReference>
<feature type="transmembrane region" description="Helical" evidence="5">
    <location>
        <begin position="94"/>
        <end position="113"/>
    </location>
</feature>
<reference evidence="6 7" key="1">
    <citation type="journal article" date="2019" name="Fungal Biol. Biotechnol.">
        <title>Draft genome sequence of fastidious pathogen Ceratobasidium theobromae, which causes vascular-streak dieback in Theobroma cacao.</title>
        <authorList>
            <person name="Ali S.S."/>
            <person name="Asman A."/>
            <person name="Shao J."/>
            <person name="Firmansyah A.P."/>
            <person name="Susilo A.W."/>
            <person name="Rosmana A."/>
            <person name="McMahon P."/>
            <person name="Junaid M."/>
            <person name="Guest D."/>
            <person name="Kheng T.Y."/>
            <person name="Meinhardt L.W."/>
            <person name="Bailey B.A."/>
        </authorList>
    </citation>
    <scope>NUCLEOTIDE SEQUENCE [LARGE SCALE GENOMIC DNA]</scope>
    <source>
        <strain evidence="6 7">CT2</strain>
    </source>
</reference>
<keyword evidence="3 5" id="KW-1133">Transmembrane helix</keyword>
<evidence type="ECO:0000256" key="1">
    <source>
        <dbReference type="ARBA" id="ARBA00004141"/>
    </source>
</evidence>